<proteinExistence type="predicted"/>
<dbReference type="RefSeq" id="WP_120795817.1">
    <property type="nucleotide sequence ID" value="NZ_RBXL01000001.1"/>
</dbReference>
<sequence length="107" mass="12453">MLRFTSHDDLPEAHPAYPLIRDAIQSFSHPEYNPEEEGFVVLIEPDDVHRPFWGDHYLHTIPWEAIQYQVGYFRAVFIPNNEFSLVVLIPDAPWVNGPLREVIDANL</sequence>
<protein>
    <submittedName>
        <fullName evidence="1">Uncharacterized protein</fullName>
    </submittedName>
</protein>
<keyword evidence="2" id="KW-1185">Reference proteome</keyword>
<accession>A0A495V4A7</accession>
<gene>
    <name evidence="1" type="ORF">BDD21_0529</name>
</gene>
<organism evidence="1 2">
    <name type="scientific">Thiocapsa rosea</name>
    <dbReference type="NCBI Taxonomy" id="69360"/>
    <lineage>
        <taxon>Bacteria</taxon>
        <taxon>Pseudomonadati</taxon>
        <taxon>Pseudomonadota</taxon>
        <taxon>Gammaproteobacteria</taxon>
        <taxon>Chromatiales</taxon>
        <taxon>Chromatiaceae</taxon>
        <taxon>Thiocapsa</taxon>
    </lineage>
</organism>
<dbReference type="Proteomes" id="UP000274556">
    <property type="component" value="Unassembled WGS sequence"/>
</dbReference>
<evidence type="ECO:0000313" key="2">
    <source>
        <dbReference type="Proteomes" id="UP000274556"/>
    </source>
</evidence>
<evidence type="ECO:0000313" key="1">
    <source>
        <dbReference type="EMBL" id="RKT43207.1"/>
    </source>
</evidence>
<name>A0A495V4A7_9GAMM</name>
<comment type="caution">
    <text evidence="1">The sequence shown here is derived from an EMBL/GenBank/DDBJ whole genome shotgun (WGS) entry which is preliminary data.</text>
</comment>
<dbReference type="OrthoDB" id="5769109at2"/>
<reference evidence="1 2" key="1">
    <citation type="submission" date="2018-10" db="EMBL/GenBank/DDBJ databases">
        <title>Genomic Encyclopedia of Archaeal and Bacterial Type Strains, Phase II (KMG-II): from individual species to whole genera.</title>
        <authorList>
            <person name="Goeker M."/>
        </authorList>
    </citation>
    <scope>NUCLEOTIDE SEQUENCE [LARGE SCALE GENOMIC DNA]</scope>
    <source>
        <strain evidence="1 2">DSM 235</strain>
    </source>
</reference>
<dbReference type="AlphaFoldDB" id="A0A495V4A7"/>
<dbReference type="EMBL" id="RBXL01000001">
    <property type="protein sequence ID" value="RKT43207.1"/>
    <property type="molecule type" value="Genomic_DNA"/>
</dbReference>